<protein>
    <submittedName>
        <fullName evidence="1">Uncharacterized protein</fullName>
    </submittedName>
</protein>
<organism evidence="1 2">
    <name type="scientific">Gryllotalpicola protaetiae</name>
    <dbReference type="NCBI Taxonomy" id="2419771"/>
    <lineage>
        <taxon>Bacteria</taxon>
        <taxon>Bacillati</taxon>
        <taxon>Actinomycetota</taxon>
        <taxon>Actinomycetes</taxon>
        <taxon>Micrococcales</taxon>
        <taxon>Microbacteriaceae</taxon>
        <taxon>Gryllotalpicola</taxon>
    </lineage>
</organism>
<accession>A0A387BEJ1</accession>
<gene>
    <name evidence="1" type="ORF">D7I44_01770</name>
</gene>
<dbReference type="EMBL" id="CP032624">
    <property type="protein sequence ID" value="AYG02385.1"/>
    <property type="molecule type" value="Genomic_DNA"/>
</dbReference>
<dbReference type="KEGG" id="gry:D7I44_01770"/>
<dbReference type="Proteomes" id="UP000275069">
    <property type="component" value="Chromosome"/>
</dbReference>
<dbReference type="AlphaFoldDB" id="A0A387BEJ1"/>
<dbReference type="RefSeq" id="WP_120787919.1">
    <property type="nucleotide sequence ID" value="NZ_CP032624.1"/>
</dbReference>
<evidence type="ECO:0000313" key="2">
    <source>
        <dbReference type="Proteomes" id="UP000275069"/>
    </source>
</evidence>
<name>A0A387BEJ1_9MICO</name>
<keyword evidence="2" id="KW-1185">Reference proteome</keyword>
<proteinExistence type="predicted"/>
<evidence type="ECO:0000313" key="1">
    <source>
        <dbReference type="EMBL" id="AYG02385.1"/>
    </source>
</evidence>
<sequence>MRDYIIDPLDPETAIHTPTASIATAVYVIPAGKDRDDRSNWVHVGFADPNPQNGPRGRHRA</sequence>
<reference evidence="1 2" key="1">
    <citation type="submission" date="2018-09" db="EMBL/GenBank/DDBJ databases">
        <title>Genome sequencing of strain 2DFW10M-5.</title>
        <authorList>
            <person name="Heo J."/>
            <person name="Kim S.-J."/>
            <person name="Kwon S.-W."/>
        </authorList>
    </citation>
    <scope>NUCLEOTIDE SEQUENCE [LARGE SCALE GENOMIC DNA]</scope>
    <source>
        <strain evidence="1 2">2DFW10M-5</strain>
    </source>
</reference>